<dbReference type="PANTHER" id="PTHR48207">
    <property type="entry name" value="SUCCINATE--HYDROXYMETHYLGLUTARATE COA-TRANSFERASE"/>
    <property type="match status" value="1"/>
</dbReference>
<name>A0A841J022_9SPHN</name>
<dbReference type="InterPro" id="IPR023606">
    <property type="entry name" value="CoA-Trfase_III_dom_1_sf"/>
</dbReference>
<dbReference type="AlphaFoldDB" id="A0A841J022"/>
<sequence>MPNALAIAGEGAAVYDLLKGVRIVDLSSVVLGPYATLLLADMGAEVIKVEPLEGDIFRAARPGKPGGDGAGFLNINRNKKSIALDLRQPDDRALLDRLITTADVFVHNMRHAPCSSSRADCQRADSRTVSIATNVEVLATCGKLDIFSPSTQR</sequence>
<dbReference type="SUPFAM" id="SSF89796">
    <property type="entry name" value="CoA-transferase family III (CaiB/BaiF)"/>
    <property type="match status" value="1"/>
</dbReference>
<dbReference type="Proteomes" id="UP000552700">
    <property type="component" value="Unassembled WGS sequence"/>
</dbReference>
<gene>
    <name evidence="2" type="ORF">FHS92_001753</name>
</gene>
<protein>
    <recommendedName>
        <fullName evidence="4">CoA transferase</fullName>
    </recommendedName>
</protein>
<accession>A0A841J022</accession>
<keyword evidence="1" id="KW-0808">Transferase</keyword>
<dbReference type="PANTHER" id="PTHR48207:SF4">
    <property type="entry name" value="BLL6097 PROTEIN"/>
    <property type="match status" value="1"/>
</dbReference>
<dbReference type="EMBL" id="JACIJP010000002">
    <property type="protein sequence ID" value="MBB6124024.1"/>
    <property type="molecule type" value="Genomic_DNA"/>
</dbReference>
<proteinExistence type="predicted"/>
<evidence type="ECO:0000313" key="2">
    <source>
        <dbReference type="EMBL" id="MBB6124024.1"/>
    </source>
</evidence>
<dbReference type="InterPro" id="IPR050483">
    <property type="entry name" value="CoA-transferase_III_domain"/>
</dbReference>
<dbReference type="RefSeq" id="WP_221230971.1">
    <property type="nucleotide sequence ID" value="NZ_JACIJP010000002.1"/>
</dbReference>
<dbReference type="GO" id="GO:0008410">
    <property type="term" value="F:CoA-transferase activity"/>
    <property type="evidence" value="ECO:0007669"/>
    <property type="project" value="TreeGrafter"/>
</dbReference>
<evidence type="ECO:0000256" key="1">
    <source>
        <dbReference type="ARBA" id="ARBA00022679"/>
    </source>
</evidence>
<organism evidence="2 3">
    <name type="scientific">Sphingobium subterraneum</name>
    <dbReference type="NCBI Taxonomy" id="627688"/>
    <lineage>
        <taxon>Bacteria</taxon>
        <taxon>Pseudomonadati</taxon>
        <taxon>Pseudomonadota</taxon>
        <taxon>Alphaproteobacteria</taxon>
        <taxon>Sphingomonadales</taxon>
        <taxon>Sphingomonadaceae</taxon>
        <taxon>Sphingobium</taxon>
    </lineage>
</organism>
<evidence type="ECO:0008006" key="4">
    <source>
        <dbReference type="Google" id="ProtNLM"/>
    </source>
</evidence>
<keyword evidence="3" id="KW-1185">Reference proteome</keyword>
<comment type="caution">
    <text evidence="2">The sequence shown here is derived from an EMBL/GenBank/DDBJ whole genome shotgun (WGS) entry which is preliminary data.</text>
</comment>
<dbReference type="Gene3D" id="3.40.50.10540">
    <property type="entry name" value="Crotonobetainyl-coa:carnitine coa-transferase, domain 1"/>
    <property type="match status" value="1"/>
</dbReference>
<dbReference type="Pfam" id="PF02515">
    <property type="entry name" value="CoA_transf_3"/>
    <property type="match status" value="1"/>
</dbReference>
<dbReference type="InterPro" id="IPR003673">
    <property type="entry name" value="CoA-Trfase_fam_III"/>
</dbReference>
<evidence type="ECO:0000313" key="3">
    <source>
        <dbReference type="Proteomes" id="UP000552700"/>
    </source>
</evidence>
<reference evidence="2 3" key="1">
    <citation type="submission" date="2020-08" db="EMBL/GenBank/DDBJ databases">
        <title>Genomic Encyclopedia of Type Strains, Phase IV (KMG-IV): sequencing the most valuable type-strain genomes for metagenomic binning, comparative biology and taxonomic classification.</title>
        <authorList>
            <person name="Goeker M."/>
        </authorList>
    </citation>
    <scope>NUCLEOTIDE SEQUENCE [LARGE SCALE GENOMIC DNA]</scope>
    <source>
        <strain evidence="2 3">DSM 102255</strain>
    </source>
</reference>